<sequence>MNSRLNMILALVGAALSFLAAPVEAIACHDLSKGLETAPNVRIDIAELVPAGSNFTGNTTNPSANINLTNLPAHCRVSAWFNTAVNNTVNFEVWLPVANEWNARLLTFGNGGWGGNVVYPDISRGLKQGFASMSCDTGHRAPSSDGVMFSDQEASIDFGHRALHLSVGHAKQIVNAFYEEPASWSYYSGCSTGGRQGFAEVQRYPDDFDGALIGAPVIWQTHLQAWENYVTIGQYPNTSDTFISTEQWTAIHNEAVRQCDTTDGLKDGLISDPTRCYFHPETLLCNKASTNLSACLTPPQLANLKTKYDPWVDTNNTLVYPGMSVGSELGGIQRYTNAPVGGGYGLSFFQYAILNDTSFTSTDITFADVQTAELINSYGAIEDAFSPNLTSFRDHGGKILHYHGWQDSVAPSAISPLYYSNVLDFFSEHENATSEDVSSFYRLFMVPGLQHCSSGDGAWVLGSASQVIDPPQNNSLHNALLALVEWTETDSAPDMLVGTRYTNVTRIGDTLIDDTVAYTRPICQWPALAEFQGDDKNNASNWVCPPSVFESFSTIE</sequence>
<protein>
    <recommendedName>
        <fullName evidence="10">Carboxylic ester hydrolase</fullName>
        <ecNumber evidence="10">3.1.1.-</ecNumber>
    </recommendedName>
</protein>
<dbReference type="PANTHER" id="PTHR33938:SF15">
    <property type="entry name" value="FERULOYL ESTERASE B-RELATED"/>
    <property type="match status" value="1"/>
</dbReference>
<evidence type="ECO:0000313" key="11">
    <source>
        <dbReference type="EMBL" id="KIV92327.1"/>
    </source>
</evidence>
<accession>A0A0D1ZCA4</accession>
<dbReference type="PANTHER" id="PTHR33938">
    <property type="entry name" value="FERULOYL ESTERASE B-RELATED"/>
    <property type="match status" value="1"/>
</dbReference>
<evidence type="ECO:0000256" key="3">
    <source>
        <dbReference type="ARBA" id="ARBA00022651"/>
    </source>
</evidence>
<keyword evidence="2" id="KW-0719">Serine esterase</keyword>
<proteinExistence type="inferred from homology"/>
<comment type="similarity">
    <text evidence="1 10">Belongs to the tannase family.</text>
</comment>
<comment type="catalytic activity">
    <reaction evidence="9">
        <text>feruloyl-polysaccharide + H2O = ferulate + polysaccharide.</text>
        <dbReference type="EC" id="3.1.1.73"/>
    </reaction>
</comment>
<dbReference type="VEuPathDB" id="FungiDB:PV10_06779"/>
<evidence type="ECO:0000256" key="10">
    <source>
        <dbReference type="RuleBase" id="RU361238"/>
    </source>
</evidence>
<dbReference type="GO" id="GO:0046872">
    <property type="term" value="F:metal ion binding"/>
    <property type="evidence" value="ECO:0007669"/>
    <property type="project" value="UniProtKB-KW"/>
</dbReference>
<keyword evidence="3" id="KW-0624">Polysaccharide degradation</keyword>
<evidence type="ECO:0000313" key="12">
    <source>
        <dbReference type="Proteomes" id="UP000054302"/>
    </source>
</evidence>
<evidence type="ECO:0000256" key="8">
    <source>
        <dbReference type="ARBA" id="ARBA00023157"/>
    </source>
</evidence>
<keyword evidence="8" id="KW-1015">Disulfide bond</keyword>
<evidence type="ECO:0000256" key="7">
    <source>
        <dbReference type="ARBA" id="ARBA00022837"/>
    </source>
</evidence>
<dbReference type="GeneID" id="27324624"/>
<dbReference type="GO" id="GO:0045493">
    <property type="term" value="P:xylan catabolic process"/>
    <property type="evidence" value="ECO:0007669"/>
    <property type="project" value="UniProtKB-KW"/>
</dbReference>
<keyword evidence="5 10" id="KW-0732">Signal</keyword>
<feature type="signal peptide" evidence="10">
    <location>
        <begin position="1"/>
        <end position="25"/>
    </location>
</feature>
<organism evidence="11 12">
    <name type="scientific">Exophiala mesophila</name>
    <name type="common">Black yeast-like fungus</name>
    <dbReference type="NCBI Taxonomy" id="212818"/>
    <lineage>
        <taxon>Eukaryota</taxon>
        <taxon>Fungi</taxon>
        <taxon>Dikarya</taxon>
        <taxon>Ascomycota</taxon>
        <taxon>Pezizomycotina</taxon>
        <taxon>Eurotiomycetes</taxon>
        <taxon>Chaetothyriomycetidae</taxon>
        <taxon>Chaetothyriales</taxon>
        <taxon>Herpotrichiellaceae</taxon>
        <taxon>Exophiala</taxon>
    </lineage>
</organism>
<keyword evidence="4" id="KW-0479">Metal-binding</keyword>
<dbReference type="EMBL" id="KN847523">
    <property type="protein sequence ID" value="KIV92327.1"/>
    <property type="molecule type" value="Genomic_DNA"/>
</dbReference>
<dbReference type="HOGENOM" id="CLU_014819_1_0_1"/>
<dbReference type="AlphaFoldDB" id="A0A0D1ZCA4"/>
<feature type="chain" id="PRO_5005112346" description="Carboxylic ester hydrolase" evidence="10">
    <location>
        <begin position="26"/>
        <end position="556"/>
    </location>
</feature>
<dbReference type="GO" id="GO:0030600">
    <property type="term" value="F:feruloyl esterase activity"/>
    <property type="evidence" value="ECO:0007669"/>
    <property type="project" value="UniProtKB-EC"/>
</dbReference>
<dbReference type="Pfam" id="PF07519">
    <property type="entry name" value="Tannase"/>
    <property type="match status" value="1"/>
</dbReference>
<reference evidence="11 12" key="1">
    <citation type="submission" date="2015-01" db="EMBL/GenBank/DDBJ databases">
        <title>The Genome Sequence of Exophiala mesophila CBS40295.</title>
        <authorList>
            <consortium name="The Broad Institute Genomics Platform"/>
            <person name="Cuomo C."/>
            <person name="de Hoog S."/>
            <person name="Gorbushina A."/>
            <person name="Stielow B."/>
            <person name="Teixiera M."/>
            <person name="Abouelleil A."/>
            <person name="Chapman S.B."/>
            <person name="Priest M."/>
            <person name="Young S.K."/>
            <person name="Wortman J."/>
            <person name="Nusbaum C."/>
            <person name="Birren B."/>
        </authorList>
    </citation>
    <scope>NUCLEOTIDE SEQUENCE [LARGE SCALE GENOMIC DNA]</scope>
    <source>
        <strain evidence="11 12">CBS 40295</strain>
    </source>
</reference>
<evidence type="ECO:0000256" key="9">
    <source>
        <dbReference type="ARBA" id="ARBA00034075"/>
    </source>
</evidence>
<name>A0A0D1ZCA4_EXOME</name>
<evidence type="ECO:0000256" key="6">
    <source>
        <dbReference type="ARBA" id="ARBA00022801"/>
    </source>
</evidence>
<dbReference type="EC" id="3.1.1.-" evidence="10"/>
<dbReference type="InterPro" id="IPR011118">
    <property type="entry name" value="Tannase/feruloyl_esterase"/>
</dbReference>
<dbReference type="Proteomes" id="UP000054302">
    <property type="component" value="Unassembled WGS sequence"/>
</dbReference>
<keyword evidence="6 10" id="KW-0378">Hydrolase</keyword>
<evidence type="ECO:0000256" key="2">
    <source>
        <dbReference type="ARBA" id="ARBA00022487"/>
    </source>
</evidence>
<keyword evidence="3" id="KW-0119">Carbohydrate metabolism</keyword>
<dbReference type="SUPFAM" id="SSF53474">
    <property type="entry name" value="alpha/beta-Hydrolases"/>
    <property type="match status" value="2"/>
</dbReference>
<gene>
    <name evidence="11" type="ORF">PV10_06779</name>
</gene>
<keyword evidence="12" id="KW-1185">Reference proteome</keyword>
<keyword evidence="3" id="KW-0858">Xylan degradation</keyword>
<dbReference type="OrthoDB" id="3039123at2759"/>
<keyword evidence="7" id="KW-0106">Calcium</keyword>
<dbReference type="OMA" id="PLCFYPQ"/>
<dbReference type="InterPro" id="IPR029058">
    <property type="entry name" value="AB_hydrolase_fold"/>
</dbReference>
<evidence type="ECO:0000256" key="5">
    <source>
        <dbReference type="ARBA" id="ARBA00022729"/>
    </source>
</evidence>
<evidence type="ECO:0000256" key="1">
    <source>
        <dbReference type="ARBA" id="ARBA00006249"/>
    </source>
</evidence>
<dbReference type="RefSeq" id="XP_016223901.1">
    <property type="nucleotide sequence ID" value="XM_016371608.1"/>
</dbReference>
<evidence type="ECO:0000256" key="4">
    <source>
        <dbReference type="ARBA" id="ARBA00022723"/>
    </source>
</evidence>